<dbReference type="Proteomes" id="UP001151760">
    <property type="component" value="Unassembled WGS sequence"/>
</dbReference>
<evidence type="ECO:0008006" key="3">
    <source>
        <dbReference type="Google" id="ProtNLM"/>
    </source>
</evidence>
<reference evidence="1" key="2">
    <citation type="submission" date="2022-01" db="EMBL/GenBank/DDBJ databases">
        <authorList>
            <person name="Yamashiro T."/>
            <person name="Shiraishi A."/>
            <person name="Satake H."/>
            <person name="Nakayama K."/>
        </authorList>
    </citation>
    <scope>NUCLEOTIDE SEQUENCE</scope>
</reference>
<sequence length="154" mass="17701">MMTLVEKRNASKFCEFHGEVGHTTDECMHLKRQIEEMLGQEKLSHLIKELKQSKGKDQAKVAKKGEAVRKDKPLAILMVQTGRKIAKHRITQTFSPKTMISFPPIGEEDGTEWPMVIEAEVGGHLIHRMYVDRGASSEIMYEHCFNQLRPEIRK</sequence>
<keyword evidence="2" id="KW-1185">Reference proteome</keyword>
<organism evidence="1 2">
    <name type="scientific">Tanacetum coccineum</name>
    <dbReference type="NCBI Taxonomy" id="301880"/>
    <lineage>
        <taxon>Eukaryota</taxon>
        <taxon>Viridiplantae</taxon>
        <taxon>Streptophyta</taxon>
        <taxon>Embryophyta</taxon>
        <taxon>Tracheophyta</taxon>
        <taxon>Spermatophyta</taxon>
        <taxon>Magnoliopsida</taxon>
        <taxon>eudicotyledons</taxon>
        <taxon>Gunneridae</taxon>
        <taxon>Pentapetalae</taxon>
        <taxon>asterids</taxon>
        <taxon>campanulids</taxon>
        <taxon>Asterales</taxon>
        <taxon>Asteraceae</taxon>
        <taxon>Asteroideae</taxon>
        <taxon>Anthemideae</taxon>
        <taxon>Anthemidinae</taxon>
        <taxon>Tanacetum</taxon>
    </lineage>
</organism>
<evidence type="ECO:0000313" key="1">
    <source>
        <dbReference type="EMBL" id="GJS61119.1"/>
    </source>
</evidence>
<name>A0ABQ4X7B4_9ASTR</name>
<protein>
    <recommendedName>
        <fullName evidence="3">Reverse transcriptase domain-containing protein</fullName>
    </recommendedName>
</protein>
<dbReference type="EMBL" id="BQNB010009267">
    <property type="protein sequence ID" value="GJS61119.1"/>
    <property type="molecule type" value="Genomic_DNA"/>
</dbReference>
<reference evidence="1" key="1">
    <citation type="journal article" date="2022" name="Int. J. Mol. Sci.">
        <title>Draft Genome of Tanacetum Coccineum: Genomic Comparison of Closely Related Tanacetum-Family Plants.</title>
        <authorList>
            <person name="Yamashiro T."/>
            <person name="Shiraishi A."/>
            <person name="Nakayama K."/>
            <person name="Satake H."/>
        </authorList>
    </citation>
    <scope>NUCLEOTIDE SEQUENCE</scope>
</reference>
<comment type="caution">
    <text evidence="1">The sequence shown here is derived from an EMBL/GenBank/DDBJ whole genome shotgun (WGS) entry which is preliminary data.</text>
</comment>
<evidence type="ECO:0000313" key="2">
    <source>
        <dbReference type="Proteomes" id="UP001151760"/>
    </source>
</evidence>
<gene>
    <name evidence="1" type="ORF">Tco_0655903</name>
</gene>
<proteinExistence type="predicted"/>
<accession>A0ABQ4X7B4</accession>